<dbReference type="NCBIfam" id="TIGR00229">
    <property type="entry name" value="sensory_box"/>
    <property type="match status" value="1"/>
</dbReference>
<dbReference type="EMBL" id="JAEEGC010000060">
    <property type="protein sequence ID" value="MBV7273926.1"/>
    <property type="molecule type" value="Genomic_DNA"/>
</dbReference>
<keyword evidence="9" id="KW-1185">Reference proteome</keyword>
<dbReference type="PROSITE" id="PS00676">
    <property type="entry name" value="SIGMA54_INTERACT_2"/>
    <property type="match status" value="1"/>
</dbReference>
<protein>
    <recommendedName>
        <fullName evidence="5">HTH-type transcriptional regulatory protein TyrR</fullName>
    </recommendedName>
</protein>
<evidence type="ECO:0000256" key="1">
    <source>
        <dbReference type="ARBA" id="ARBA00022741"/>
    </source>
</evidence>
<evidence type="ECO:0000259" key="7">
    <source>
        <dbReference type="PROSITE" id="PS50112"/>
    </source>
</evidence>
<dbReference type="RefSeq" id="WP_218320995.1">
    <property type="nucleotide sequence ID" value="NZ_JAEEGC010000060.1"/>
</dbReference>
<proteinExistence type="predicted"/>
<dbReference type="GO" id="GO:0006355">
    <property type="term" value="P:regulation of DNA-templated transcription"/>
    <property type="evidence" value="ECO:0007669"/>
    <property type="project" value="InterPro"/>
</dbReference>
<dbReference type="NCBIfam" id="TIGR04381">
    <property type="entry name" value="HTH_TypR"/>
    <property type="match status" value="1"/>
</dbReference>
<dbReference type="InterPro" id="IPR002078">
    <property type="entry name" value="Sigma_54_int"/>
</dbReference>
<evidence type="ECO:0000313" key="8">
    <source>
        <dbReference type="EMBL" id="MBV7273926.1"/>
    </source>
</evidence>
<dbReference type="GO" id="GO:0003677">
    <property type="term" value="F:DNA binding"/>
    <property type="evidence" value="ECO:0007669"/>
    <property type="project" value="UniProtKB-KW"/>
</dbReference>
<organism evidence="8 9">
    <name type="scientific">Clostridium thailandense</name>
    <dbReference type="NCBI Taxonomy" id="2794346"/>
    <lineage>
        <taxon>Bacteria</taxon>
        <taxon>Bacillati</taxon>
        <taxon>Bacillota</taxon>
        <taxon>Clostridia</taxon>
        <taxon>Eubacteriales</taxon>
        <taxon>Clostridiaceae</taxon>
        <taxon>Clostridium</taxon>
    </lineage>
</organism>
<evidence type="ECO:0000313" key="9">
    <source>
        <dbReference type="Proteomes" id="UP000694308"/>
    </source>
</evidence>
<evidence type="ECO:0000256" key="5">
    <source>
        <dbReference type="ARBA" id="ARBA00029500"/>
    </source>
</evidence>
<dbReference type="InterPro" id="IPR025944">
    <property type="entry name" value="Sigma_54_int_dom_CS"/>
</dbReference>
<dbReference type="InterPro" id="IPR025662">
    <property type="entry name" value="Sigma_54_int_dom_ATP-bd_1"/>
</dbReference>
<evidence type="ECO:0000256" key="4">
    <source>
        <dbReference type="ARBA" id="ARBA00023125"/>
    </source>
</evidence>
<dbReference type="Pfam" id="PF18024">
    <property type="entry name" value="HTH_50"/>
    <property type="match status" value="1"/>
</dbReference>
<dbReference type="PROSITE" id="PS50045">
    <property type="entry name" value="SIGMA54_INTERACT_4"/>
    <property type="match status" value="1"/>
</dbReference>
<feature type="domain" description="PAS" evidence="7">
    <location>
        <begin position="81"/>
        <end position="124"/>
    </location>
</feature>
<dbReference type="InterPro" id="IPR058031">
    <property type="entry name" value="AAA_lid_NorR"/>
</dbReference>
<accession>A0A949TUW2</accession>
<dbReference type="InterPro" id="IPR000014">
    <property type="entry name" value="PAS"/>
</dbReference>
<dbReference type="Pfam" id="PF00158">
    <property type="entry name" value="Sigma54_activat"/>
    <property type="match status" value="1"/>
</dbReference>
<dbReference type="PANTHER" id="PTHR32071:SF57">
    <property type="entry name" value="C4-DICARBOXYLATE TRANSPORT TRANSCRIPTIONAL REGULATORY PROTEIN DCTD"/>
    <property type="match status" value="1"/>
</dbReference>
<sequence>MENFTRFEIIGEDRMGIAVEILQKVYEAKINLVSVEVFPGKVLIKIQYIDECKKKSLKENICKIKGIINISEIELLYYEENERRLLAVINSVDEGIISIDKNFKIGIFNDYCEKVFHYKKEEVLETDVRSLIGDNAPIIKLITNGDEYDNVEFSIKNERGKSHYITSGRAIKDDDNKTVGAVASIKDMNEAMELADVITSTKEGAFKEIVGNSISIERVKKLISTIAKSNSTVLLRGESGTGKELFAKAIKNLSDRRNNSFVTINCAALPDNLIESELFGYEKGSFTGAINSGKEGLFKEADGGTLFLDEIGELSMILQAKILRVIQEGVIRKIGSNKEEKVDVRIIAATNRNLEEMIEKQQFREDLYYRLNVIPVYIPVLKDRLEDIPILVRFFIDKLNKKVNKKIKGADIEFINRLMKYDWPGNVRELQNFIERAMNLCEGNYLTLESLNMDFKDSKQNIVTSLCMENELKLSEIVELCERQAISKVLEKTKSFRKAAKILGVSHTTIINKVNKYNIICKN</sequence>
<keyword evidence="1" id="KW-0547">Nucleotide-binding</keyword>
<dbReference type="FunFam" id="3.40.50.300:FF:000006">
    <property type="entry name" value="DNA-binding transcriptional regulator NtrC"/>
    <property type="match status" value="1"/>
</dbReference>
<dbReference type="PROSITE" id="PS00688">
    <property type="entry name" value="SIGMA54_INTERACT_3"/>
    <property type="match status" value="1"/>
</dbReference>
<dbReference type="CDD" id="cd00130">
    <property type="entry name" value="PAS"/>
    <property type="match status" value="1"/>
</dbReference>
<dbReference type="Pfam" id="PF13426">
    <property type="entry name" value="PAS_9"/>
    <property type="match status" value="1"/>
</dbReference>
<dbReference type="CDD" id="cd00009">
    <property type="entry name" value="AAA"/>
    <property type="match status" value="1"/>
</dbReference>
<reference evidence="8" key="1">
    <citation type="submission" date="2020-12" db="EMBL/GenBank/DDBJ databases">
        <title>Clostridium thailandense sp. nov., a novel acetogenic bacterium isolated from peat land soil in Thailand.</title>
        <authorList>
            <person name="Chaikitkaew S."/>
            <person name="Birkeland N.K."/>
        </authorList>
    </citation>
    <scope>NUCLEOTIDE SEQUENCE</scope>
    <source>
        <strain evidence="8">PL3</strain>
    </source>
</reference>
<dbReference type="PROSITE" id="PS50112">
    <property type="entry name" value="PAS"/>
    <property type="match status" value="1"/>
</dbReference>
<keyword evidence="4" id="KW-0238">DNA-binding</keyword>
<dbReference type="Proteomes" id="UP000694308">
    <property type="component" value="Unassembled WGS sequence"/>
</dbReference>
<name>A0A949TUW2_9CLOT</name>
<evidence type="ECO:0000259" key="6">
    <source>
        <dbReference type="PROSITE" id="PS50045"/>
    </source>
</evidence>
<dbReference type="Pfam" id="PF25601">
    <property type="entry name" value="AAA_lid_14"/>
    <property type="match status" value="1"/>
</dbReference>
<keyword evidence="3" id="KW-0067">ATP-binding</keyword>
<dbReference type="AlphaFoldDB" id="A0A949TUW2"/>
<evidence type="ECO:0000256" key="3">
    <source>
        <dbReference type="ARBA" id="ARBA00022840"/>
    </source>
</evidence>
<comment type="caution">
    <text evidence="8">The sequence shown here is derived from an EMBL/GenBank/DDBJ whole genome shotgun (WGS) entry which is preliminary data.</text>
</comment>
<dbReference type="SMART" id="SM00382">
    <property type="entry name" value="AAA"/>
    <property type="match status" value="1"/>
</dbReference>
<dbReference type="InterPro" id="IPR030828">
    <property type="entry name" value="HTH_TyrR"/>
</dbReference>
<keyword evidence="2" id="KW-0058">Aromatic hydrocarbons catabolism</keyword>
<evidence type="ECO:0000256" key="2">
    <source>
        <dbReference type="ARBA" id="ARBA00022797"/>
    </source>
</evidence>
<dbReference type="InterPro" id="IPR025943">
    <property type="entry name" value="Sigma_54_int_dom_ATP-bd_2"/>
</dbReference>
<dbReference type="PROSITE" id="PS00675">
    <property type="entry name" value="SIGMA54_INTERACT_1"/>
    <property type="match status" value="1"/>
</dbReference>
<feature type="domain" description="Sigma-54 factor interaction" evidence="6">
    <location>
        <begin position="209"/>
        <end position="439"/>
    </location>
</feature>
<gene>
    <name evidence="8" type="ORF">I6U48_13545</name>
</gene>
<dbReference type="GO" id="GO:0005524">
    <property type="term" value="F:ATP binding"/>
    <property type="evidence" value="ECO:0007669"/>
    <property type="project" value="UniProtKB-KW"/>
</dbReference>
<dbReference type="InterPro" id="IPR003593">
    <property type="entry name" value="AAA+_ATPase"/>
</dbReference>
<dbReference type="PANTHER" id="PTHR32071">
    <property type="entry name" value="TRANSCRIPTIONAL REGULATORY PROTEIN"/>
    <property type="match status" value="1"/>
</dbReference>